<feature type="transmembrane region" description="Helical" evidence="2">
    <location>
        <begin position="262"/>
        <end position="279"/>
    </location>
</feature>
<comment type="caution">
    <text evidence="4">The sequence shown here is derived from an EMBL/GenBank/DDBJ whole genome shotgun (WGS) entry which is preliminary data.</text>
</comment>
<accession>A0AAV9IUD8</accession>
<protein>
    <recommendedName>
        <fullName evidence="3">Fungal lipase-type domain-containing protein</fullName>
    </recommendedName>
</protein>
<evidence type="ECO:0000313" key="5">
    <source>
        <dbReference type="Proteomes" id="UP001301350"/>
    </source>
</evidence>
<feature type="transmembrane region" description="Helical" evidence="2">
    <location>
        <begin position="299"/>
        <end position="321"/>
    </location>
</feature>
<dbReference type="InterPro" id="IPR002921">
    <property type="entry name" value="Fungal_lipase-type"/>
</dbReference>
<feature type="transmembrane region" description="Helical" evidence="2">
    <location>
        <begin position="502"/>
        <end position="522"/>
    </location>
</feature>
<dbReference type="GO" id="GO:0006629">
    <property type="term" value="P:lipid metabolic process"/>
    <property type="evidence" value="ECO:0007669"/>
    <property type="project" value="InterPro"/>
</dbReference>
<keyword evidence="2" id="KW-1133">Transmembrane helix</keyword>
<dbReference type="Pfam" id="PF01764">
    <property type="entry name" value="Lipase_3"/>
    <property type="match status" value="1"/>
</dbReference>
<feature type="transmembrane region" description="Helical" evidence="2">
    <location>
        <begin position="342"/>
        <end position="363"/>
    </location>
</feature>
<dbReference type="AlphaFoldDB" id="A0AAV9IUD8"/>
<organism evidence="4 5">
    <name type="scientific">Cyanidium caldarium</name>
    <name type="common">Red alga</name>
    <dbReference type="NCBI Taxonomy" id="2771"/>
    <lineage>
        <taxon>Eukaryota</taxon>
        <taxon>Rhodophyta</taxon>
        <taxon>Bangiophyceae</taxon>
        <taxon>Cyanidiales</taxon>
        <taxon>Cyanidiaceae</taxon>
        <taxon>Cyanidium</taxon>
    </lineage>
</organism>
<feature type="transmembrane region" description="Helical" evidence="2">
    <location>
        <begin position="434"/>
        <end position="457"/>
    </location>
</feature>
<dbReference type="SUPFAM" id="SSF53474">
    <property type="entry name" value="alpha/beta-Hydrolases"/>
    <property type="match status" value="1"/>
</dbReference>
<feature type="transmembrane region" description="Helical" evidence="2">
    <location>
        <begin position="185"/>
        <end position="205"/>
    </location>
</feature>
<dbReference type="EMBL" id="JANCYW010000006">
    <property type="protein sequence ID" value="KAK4535910.1"/>
    <property type="molecule type" value="Genomic_DNA"/>
</dbReference>
<evidence type="ECO:0000313" key="4">
    <source>
        <dbReference type="EMBL" id="KAK4535910.1"/>
    </source>
</evidence>
<dbReference type="InterPro" id="IPR029058">
    <property type="entry name" value="AB_hydrolase_fold"/>
</dbReference>
<keyword evidence="5" id="KW-1185">Reference proteome</keyword>
<dbReference type="InterPro" id="IPR051218">
    <property type="entry name" value="Sec_MonoDiacylglyc_Lipase"/>
</dbReference>
<dbReference type="CDD" id="cd00519">
    <property type="entry name" value="Lipase_3"/>
    <property type="match status" value="1"/>
</dbReference>
<dbReference type="PANTHER" id="PTHR45856">
    <property type="entry name" value="ALPHA/BETA-HYDROLASES SUPERFAMILY PROTEIN"/>
    <property type="match status" value="1"/>
</dbReference>
<keyword evidence="2" id="KW-0812">Transmembrane</keyword>
<reference evidence="4 5" key="1">
    <citation type="submission" date="2022-07" db="EMBL/GenBank/DDBJ databases">
        <title>Genome-wide signatures of adaptation to extreme environments.</title>
        <authorList>
            <person name="Cho C.H."/>
            <person name="Yoon H.S."/>
        </authorList>
    </citation>
    <scope>NUCLEOTIDE SEQUENCE [LARGE SCALE GENOMIC DNA]</scope>
    <source>
        <strain evidence="4 5">DBV 063 E5</strain>
    </source>
</reference>
<feature type="region of interest" description="Disordered" evidence="1">
    <location>
        <begin position="1"/>
        <end position="25"/>
    </location>
</feature>
<keyword evidence="2" id="KW-0472">Membrane</keyword>
<evidence type="ECO:0000256" key="1">
    <source>
        <dbReference type="SAM" id="MobiDB-lite"/>
    </source>
</evidence>
<dbReference type="Gene3D" id="3.40.50.1820">
    <property type="entry name" value="alpha/beta hydrolase"/>
    <property type="match status" value="1"/>
</dbReference>
<dbReference type="Proteomes" id="UP001301350">
    <property type="component" value="Unassembled WGS sequence"/>
</dbReference>
<evidence type="ECO:0000259" key="3">
    <source>
        <dbReference type="Pfam" id="PF01764"/>
    </source>
</evidence>
<name>A0AAV9IUD8_CYACA</name>
<gene>
    <name evidence="4" type="ORF">CDCA_CDCA06G1935</name>
</gene>
<proteinExistence type="predicted"/>
<sequence>MVSSGAGGAPTRHRSEGDAFPAATKKRSQVGSAVRWLFRPLGVVVRAVDSKVDALTAMVSMYKAELAATSAARISDTHPSTFVGAAAQHPMSADRASAEAPKEIHRGPLAAPPAALSMDDDAEAVTSRPSKDADPLLRHDSSSLAWALLWTESARRLPSKARKHMRVRTVMPLEKFEVFRSSQMNLVLVLLWFFAALELATTTTIAVEARAAGSAIYLWQGAFTIAAGVVGVLEFAIALLLHLYYTARLFARPAAQRTRVQYTVAASTWCFLWMFQPVLWIQKLANPRRTRLVMPDLAYYFDAAASVAYYWGVYGSLWMLGHLFRFRDTQRIPWWRVVTPKLCLIGSLSAMYIVFSAVCRASPSRIAFATLVSVIRINRATTIDNAEVWVCTALLTLFELLVIVFIVYELRRTRRHLFRENYVTSRRRQLGFRIFLYVMVLSVVVVTVNSLLLSILLPNNIASVLYVLNRLHAAGAESAYNFGNAVYFIGGVAFEPIYTSNYIFVQNGMLLAAIVTMVLLFLPPLTPRVLQRLLCCLATREEDFELTFMRYCCTEPAPLYILMPRDREVAHRSTATAAETESPMAFLHPLQGLGTGVLHPRQVIDRLLQPLSGLATVPPPPPPPVQQPEPVDELRRIPRTLDAQVTTHAAAPGEVNLRVYQADYIPPEQVPRLRRYVFCVDTMVQQLNLAGATYAFHPGEPFPCHIADARLTVSAVTMLYDADSDTFGLVASAADRIVVAFRGTRSRKNLRADLRATMVPMRFDDDALDAEIAASVRDYQEWRAQHTVNRVIGLVSAGAQSVQQWRLPGGGPRVHAGFFQMYRRVYKRLELQVMQLVMESPRPIFLTGHSLGGALANLAALHLAARLRLGRTSLLLTTFGAPKAGDAAFAQLLDFLVPVHFRVTNSGDFVPRLPVARLGCGCLYNRLPYAHAGVQVLLNRHGTMVIDPSLIEVRWKYGISTSVEPHKRSTYRANIEEWARRLGTSWRPQFWELPPQNGRSAPATAETLYEQVEAERENLQRVRVTSEESAPSSDSAV</sequence>
<feature type="transmembrane region" description="Helical" evidence="2">
    <location>
        <begin position="217"/>
        <end position="241"/>
    </location>
</feature>
<evidence type="ECO:0000256" key="2">
    <source>
        <dbReference type="SAM" id="Phobius"/>
    </source>
</evidence>
<dbReference type="PANTHER" id="PTHR45856:SF24">
    <property type="entry name" value="FUNGAL LIPASE-LIKE DOMAIN-CONTAINING PROTEIN"/>
    <property type="match status" value="1"/>
</dbReference>
<feature type="domain" description="Fungal lipase-type" evidence="3">
    <location>
        <begin position="738"/>
        <end position="916"/>
    </location>
</feature>
<feature type="transmembrane region" description="Helical" evidence="2">
    <location>
        <begin position="386"/>
        <end position="408"/>
    </location>
</feature>